<gene>
    <name evidence="1" type="ORF">E2562_008406</name>
</gene>
<reference evidence="1 2" key="1">
    <citation type="submission" date="2019-11" db="EMBL/GenBank/DDBJ databases">
        <title>Whole genome sequence of Oryza granulata.</title>
        <authorList>
            <person name="Li W."/>
        </authorList>
    </citation>
    <scope>NUCLEOTIDE SEQUENCE [LARGE SCALE GENOMIC DNA]</scope>
    <source>
        <strain evidence="2">cv. Menghai</strain>
        <tissue evidence="1">Leaf</tissue>
    </source>
</reference>
<comment type="caution">
    <text evidence="1">The sequence shown here is derived from an EMBL/GenBank/DDBJ whole genome shotgun (WGS) entry which is preliminary data.</text>
</comment>
<evidence type="ECO:0000313" key="1">
    <source>
        <dbReference type="EMBL" id="KAF0924079.1"/>
    </source>
</evidence>
<name>A0A6G1EH48_9ORYZ</name>
<protein>
    <submittedName>
        <fullName evidence="1">Uncharacterized protein</fullName>
    </submittedName>
</protein>
<dbReference type="Proteomes" id="UP000479710">
    <property type="component" value="Unassembled WGS sequence"/>
</dbReference>
<sequence length="121" mass="13964">MLATPDNIRRAAIELAKVCPHRCRHCLHLRPETDGDGDILLWRRVLVKPNEQRGCRPVERELRRLPCALQLRAAHTGVGEEQRRKKGQSRNKGNQHLLWVRNCDVYVMLMATSLVSRAHSE</sequence>
<dbReference type="AlphaFoldDB" id="A0A6G1EH48"/>
<accession>A0A6G1EH48</accession>
<organism evidence="1 2">
    <name type="scientific">Oryza meyeriana var. granulata</name>
    <dbReference type="NCBI Taxonomy" id="110450"/>
    <lineage>
        <taxon>Eukaryota</taxon>
        <taxon>Viridiplantae</taxon>
        <taxon>Streptophyta</taxon>
        <taxon>Embryophyta</taxon>
        <taxon>Tracheophyta</taxon>
        <taxon>Spermatophyta</taxon>
        <taxon>Magnoliopsida</taxon>
        <taxon>Liliopsida</taxon>
        <taxon>Poales</taxon>
        <taxon>Poaceae</taxon>
        <taxon>BOP clade</taxon>
        <taxon>Oryzoideae</taxon>
        <taxon>Oryzeae</taxon>
        <taxon>Oryzinae</taxon>
        <taxon>Oryza</taxon>
        <taxon>Oryza meyeriana</taxon>
    </lineage>
</organism>
<proteinExistence type="predicted"/>
<dbReference type="EMBL" id="SPHZ02000003">
    <property type="protein sequence ID" value="KAF0924079.1"/>
    <property type="molecule type" value="Genomic_DNA"/>
</dbReference>
<evidence type="ECO:0000313" key="2">
    <source>
        <dbReference type="Proteomes" id="UP000479710"/>
    </source>
</evidence>
<keyword evidence="2" id="KW-1185">Reference proteome</keyword>